<feature type="region of interest" description="Disordered" evidence="1">
    <location>
        <begin position="93"/>
        <end position="118"/>
    </location>
</feature>
<feature type="region of interest" description="Disordered" evidence="1">
    <location>
        <begin position="1"/>
        <end position="25"/>
    </location>
</feature>
<feature type="compositionally biased region" description="Basic and acidic residues" evidence="1">
    <location>
        <begin position="93"/>
        <end position="108"/>
    </location>
</feature>
<evidence type="ECO:0000313" key="3">
    <source>
        <dbReference type="Proteomes" id="UP000005222"/>
    </source>
</evidence>
<proteinExistence type="predicted"/>
<dbReference type="OrthoDB" id="4008139at2759"/>
<sequence>MFGRTENSEGRAGNTSSGGSSTVTWVNDWYVPSTNNTASQGGSTNNNINFKLKGWHKERQYDAASTPRKFDSGDILKLDTWKYYKEVPILKHTPDDEEEYSSKDEEKNWGALGPENEDAKKDLGTALSVNNKDEMGTLSGIVDS</sequence>
<evidence type="ECO:0000313" key="2">
    <source>
        <dbReference type="EMBL" id="CCE85492.1"/>
    </source>
</evidence>
<evidence type="ECO:0000256" key="1">
    <source>
        <dbReference type="SAM" id="MobiDB-lite"/>
    </source>
</evidence>
<dbReference type="Proteomes" id="UP000005222">
    <property type="component" value="Chromosome M"/>
</dbReference>
<accession>G8Y474</accession>
<keyword evidence="3" id="KW-1185">Reference proteome</keyword>
<dbReference type="HOGENOM" id="CLU_1797176_0_0_1"/>
<name>G8Y474_PICSO</name>
<gene>
    <name evidence="2" type="primary">Piso0_005089</name>
    <name evidence="2" type="ORF">GNLVRS01_PISO0M07492g</name>
</gene>
<reference evidence="2 3" key="1">
    <citation type="journal article" date="2012" name="G3 (Bethesda)">
        <title>Pichia sorbitophila, an interspecies yeast hybrid reveals early steps of genome resolution following polyploidization.</title>
        <authorList>
            <person name="Leh Louis V."/>
            <person name="Despons L."/>
            <person name="Friedrich A."/>
            <person name="Martin T."/>
            <person name="Durrens P."/>
            <person name="Casaregola S."/>
            <person name="Neuveglise C."/>
            <person name="Fairhead C."/>
            <person name="Marck C."/>
            <person name="Cruz J.A."/>
            <person name="Straub M.L."/>
            <person name="Kugler V."/>
            <person name="Sacerdot C."/>
            <person name="Uzunov Z."/>
            <person name="Thierry A."/>
            <person name="Weiss S."/>
            <person name="Bleykasten C."/>
            <person name="De Montigny J."/>
            <person name="Jacques N."/>
            <person name="Jung P."/>
            <person name="Lemaire M."/>
            <person name="Mallet S."/>
            <person name="Morel G."/>
            <person name="Richard G.F."/>
            <person name="Sarkar A."/>
            <person name="Savel G."/>
            <person name="Schacherer J."/>
            <person name="Seret M.L."/>
            <person name="Talla E."/>
            <person name="Samson G."/>
            <person name="Jubin C."/>
            <person name="Poulain J."/>
            <person name="Vacherie B."/>
            <person name="Barbe V."/>
            <person name="Pelletier E."/>
            <person name="Sherman D.J."/>
            <person name="Westhof E."/>
            <person name="Weissenbach J."/>
            <person name="Baret P.V."/>
            <person name="Wincker P."/>
            <person name="Gaillardin C."/>
            <person name="Dujon B."/>
            <person name="Souciet J.L."/>
        </authorList>
    </citation>
    <scope>NUCLEOTIDE SEQUENCE [LARGE SCALE GENOMIC DNA]</scope>
    <source>
        <strain evidence="3">ATCC MYA-4447 / BCRC 22081 / CBS 7064 / NBRC 10061 / NRRL Y-12695</strain>
    </source>
</reference>
<protein>
    <submittedName>
        <fullName evidence="2">Piso0_005089 protein</fullName>
    </submittedName>
</protein>
<dbReference type="AlphaFoldDB" id="G8Y474"/>
<organism evidence="2 3">
    <name type="scientific">Pichia sorbitophila (strain ATCC MYA-4447 / BCRC 22081 / CBS 7064 / NBRC 10061 / NRRL Y-12695)</name>
    <name type="common">Hybrid yeast</name>
    <dbReference type="NCBI Taxonomy" id="559304"/>
    <lineage>
        <taxon>Eukaryota</taxon>
        <taxon>Fungi</taxon>
        <taxon>Dikarya</taxon>
        <taxon>Ascomycota</taxon>
        <taxon>Saccharomycotina</taxon>
        <taxon>Pichiomycetes</taxon>
        <taxon>Debaryomycetaceae</taxon>
        <taxon>Millerozyma</taxon>
    </lineage>
</organism>
<dbReference type="EMBL" id="FO082047">
    <property type="protein sequence ID" value="CCE85492.1"/>
    <property type="molecule type" value="Genomic_DNA"/>
</dbReference>
<dbReference type="InParanoid" id="G8Y474"/>